<dbReference type="InterPro" id="IPR045963">
    <property type="entry name" value="DUF6383"/>
</dbReference>
<organism evidence="5 6">
    <name type="scientific">Hallella bergensis DSM 17361</name>
    <dbReference type="NCBI Taxonomy" id="585502"/>
    <lineage>
        <taxon>Bacteria</taxon>
        <taxon>Pseudomonadati</taxon>
        <taxon>Bacteroidota</taxon>
        <taxon>Bacteroidia</taxon>
        <taxon>Bacteroidales</taxon>
        <taxon>Prevotellaceae</taxon>
        <taxon>Hallella</taxon>
    </lineage>
</organism>
<gene>
    <name evidence="5" type="ORF">HMPREF0645_0783</name>
</gene>
<dbReference type="Pfam" id="PF19910">
    <property type="entry name" value="DUF6383"/>
    <property type="match status" value="1"/>
</dbReference>
<dbReference type="PANTHER" id="PTHR47566:SF1">
    <property type="entry name" value="PROTEIN NUD1"/>
    <property type="match status" value="1"/>
</dbReference>
<dbReference type="HOGENOM" id="CLU_590330_0_0_10"/>
<dbReference type="EMBL" id="ACKS01000034">
    <property type="protein sequence ID" value="EFA44718.1"/>
    <property type="molecule type" value="Genomic_DNA"/>
</dbReference>
<dbReference type="PROSITE" id="PS51450">
    <property type="entry name" value="LRR"/>
    <property type="match status" value="1"/>
</dbReference>
<dbReference type="PANTHER" id="PTHR47566">
    <property type="match status" value="1"/>
</dbReference>
<dbReference type="RefSeq" id="WP_007172897.1">
    <property type="nucleotide sequence ID" value="NZ_GG704780.1"/>
</dbReference>
<evidence type="ECO:0000256" key="2">
    <source>
        <dbReference type="ARBA" id="ARBA00022737"/>
    </source>
</evidence>
<feature type="domain" description="DUF6383" evidence="4">
    <location>
        <begin position="409"/>
        <end position="472"/>
    </location>
</feature>
<dbReference type="Proteomes" id="UP000003160">
    <property type="component" value="Unassembled WGS sequence"/>
</dbReference>
<dbReference type="OrthoDB" id="1099399at2"/>
<keyword evidence="3" id="KW-0732">Signal</keyword>
<keyword evidence="6" id="KW-1185">Reference proteome</keyword>
<proteinExistence type="predicted"/>
<evidence type="ECO:0000259" key="4">
    <source>
        <dbReference type="Pfam" id="PF19910"/>
    </source>
</evidence>
<dbReference type="AlphaFoldDB" id="D1PUZ8"/>
<accession>D1PUZ8</accession>
<dbReference type="InterPro" id="IPR001611">
    <property type="entry name" value="Leu-rich_rpt"/>
</dbReference>
<reference evidence="5 6" key="1">
    <citation type="submission" date="2009-10" db="EMBL/GenBank/DDBJ databases">
        <authorList>
            <person name="Qin X."/>
            <person name="Bachman B."/>
            <person name="Battles P."/>
            <person name="Bell A."/>
            <person name="Bess C."/>
            <person name="Bickham C."/>
            <person name="Chaboub L."/>
            <person name="Chen D."/>
            <person name="Coyle M."/>
            <person name="Deiros D.R."/>
            <person name="Dinh H."/>
            <person name="Forbes L."/>
            <person name="Fowler G."/>
            <person name="Francisco L."/>
            <person name="Fu Q."/>
            <person name="Gubbala S."/>
            <person name="Hale W."/>
            <person name="Han Y."/>
            <person name="Hemphill L."/>
            <person name="Highlander S.K."/>
            <person name="Hirani K."/>
            <person name="Hogues M."/>
            <person name="Jackson L."/>
            <person name="Jakkamsetti A."/>
            <person name="Javaid M."/>
            <person name="Jiang H."/>
            <person name="Korchina V."/>
            <person name="Kovar C."/>
            <person name="Lara F."/>
            <person name="Lee S."/>
            <person name="Mata R."/>
            <person name="Mathew T."/>
            <person name="Moen C."/>
            <person name="Morales K."/>
            <person name="Munidasa M."/>
            <person name="Nazareth L."/>
            <person name="Ngo R."/>
            <person name="Nguyen L."/>
            <person name="Okwuonu G."/>
            <person name="Ongeri F."/>
            <person name="Patil S."/>
            <person name="Petrosino J."/>
            <person name="Pham C."/>
            <person name="Pham P."/>
            <person name="Pu L.-L."/>
            <person name="Puazo M."/>
            <person name="Raj R."/>
            <person name="Reid J."/>
            <person name="Rouhana J."/>
            <person name="Saada N."/>
            <person name="Shang Y."/>
            <person name="Simmons D."/>
            <person name="Thornton R."/>
            <person name="Warren J."/>
            <person name="Weissenberger G."/>
            <person name="Zhang J."/>
            <person name="Zhang L."/>
            <person name="Zhou C."/>
            <person name="Zhu D."/>
            <person name="Muzny D."/>
            <person name="Worley K."/>
            <person name="Gibbs R."/>
        </authorList>
    </citation>
    <scope>NUCLEOTIDE SEQUENCE [LARGE SCALE GENOMIC DNA]</scope>
    <source>
        <strain evidence="5 6">DSM 17361</strain>
    </source>
</reference>
<evidence type="ECO:0000313" key="5">
    <source>
        <dbReference type="EMBL" id="EFA44718.1"/>
    </source>
</evidence>
<dbReference type="GO" id="GO:0035591">
    <property type="term" value="F:signaling adaptor activity"/>
    <property type="evidence" value="ECO:0007669"/>
    <property type="project" value="TreeGrafter"/>
</dbReference>
<dbReference type="Gene3D" id="3.80.10.10">
    <property type="entry name" value="Ribonuclease Inhibitor"/>
    <property type="match status" value="1"/>
</dbReference>
<keyword evidence="1" id="KW-0433">Leucine-rich repeat</keyword>
<sequence>MRKLLLSFAAMVCCISASAQDTPSITLKAPVNIKPLKLGIATSVDVDNLMIDWGDGNMQKAPAIAADDGWQTTTPVYGFAVGTGEVKIYCDKITVFDCGYSKYVKLPTGETEGAKITDLDVSNLPTLQYLYAPTNELTTIDLSKNTELVEVELSNNMFENIDLSGNTKLKTLTLTNNKISSIDLSKNTELTKININQNPIHVVDFTANNNLKSIYVLNCGLTDVKFGNNSTPRLYLSLNNNKLATLDVSMLTGLETLNVNNNQLTKVIFSASTARLKTFNVMNNRFTLATLPVPGNVSRFNYAPQQPIEVEKTYKTGDVLDLSAQNNIKGILDAPVPTQYTLKPLSGDDLVEGTDYTINEGKITFLTTSTDSVYVSMSTEAFPKFSSVKAMKTTPFVITTTQGIKTLGEDAVTVTANNGVLCVKGMNGATVTVFDVTGKTTATLKVNGNEASVRLPRGLYLVKTGDKTVKVML</sequence>
<evidence type="ECO:0000256" key="1">
    <source>
        <dbReference type="ARBA" id="ARBA00022614"/>
    </source>
</evidence>
<protein>
    <submittedName>
        <fullName evidence="5">Leucine Rich Repeat protein</fullName>
    </submittedName>
</protein>
<keyword evidence="2" id="KW-0677">Repeat</keyword>
<dbReference type="SUPFAM" id="SSF52058">
    <property type="entry name" value="L domain-like"/>
    <property type="match status" value="1"/>
</dbReference>
<comment type="caution">
    <text evidence="5">The sequence shown here is derived from an EMBL/GenBank/DDBJ whole genome shotgun (WGS) entry which is preliminary data.</text>
</comment>
<feature type="chain" id="PRO_5003025206" evidence="3">
    <location>
        <begin position="20"/>
        <end position="473"/>
    </location>
</feature>
<evidence type="ECO:0000313" key="6">
    <source>
        <dbReference type="Proteomes" id="UP000003160"/>
    </source>
</evidence>
<dbReference type="InterPro" id="IPR052574">
    <property type="entry name" value="CDIRP"/>
</dbReference>
<dbReference type="eggNOG" id="COG4886">
    <property type="taxonomic scope" value="Bacteria"/>
</dbReference>
<feature type="signal peptide" evidence="3">
    <location>
        <begin position="1"/>
        <end position="19"/>
    </location>
</feature>
<evidence type="ECO:0000256" key="3">
    <source>
        <dbReference type="SAM" id="SignalP"/>
    </source>
</evidence>
<dbReference type="InterPro" id="IPR032675">
    <property type="entry name" value="LRR_dom_sf"/>
</dbReference>
<name>D1PUZ8_9BACT</name>